<proteinExistence type="predicted"/>
<dbReference type="InterPro" id="IPR009241">
    <property type="entry name" value="HigB-like"/>
</dbReference>
<name>A0A726QFA3_SALET</name>
<comment type="caution">
    <text evidence="1">The sequence shown here is derived from an EMBL/GenBank/DDBJ whole genome shotgun (WGS) entry which is preliminary data.</text>
</comment>
<dbReference type="AlphaFoldDB" id="A0A726QFA3"/>
<reference evidence="1" key="2">
    <citation type="submission" date="2019-10" db="EMBL/GenBank/DDBJ databases">
        <authorList>
            <consortium name="NCBI Pathogen Detection Project"/>
        </authorList>
    </citation>
    <scope>NUCLEOTIDE SEQUENCE</scope>
    <source>
        <strain evidence="1">Salmonella enterica</strain>
    </source>
</reference>
<accession>A0A726QFA3</accession>
<dbReference type="EMBL" id="DAARAI010000020">
    <property type="protein sequence ID" value="HAE1602013.1"/>
    <property type="molecule type" value="Genomic_DNA"/>
</dbReference>
<gene>
    <name evidence="1" type="ORF">G2931_23725</name>
</gene>
<dbReference type="Pfam" id="PF05973">
    <property type="entry name" value="Gp49"/>
    <property type="match status" value="1"/>
</dbReference>
<protein>
    <submittedName>
        <fullName evidence="1">Type II toxin-antitoxin system RelE/ParE family toxin</fullName>
    </submittedName>
</protein>
<evidence type="ECO:0000313" key="1">
    <source>
        <dbReference type="EMBL" id="HAE1602013.1"/>
    </source>
</evidence>
<reference evidence="1" key="1">
    <citation type="journal article" date="2018" name="Genome Biol.">
        <title>SKESA: strategic k-mer extension for scrupulous assemblies.</title>
        <authorList>
            <person name="Souvorov A."/>
            <person name="Agarwala R."/>
            <person name="Lipman D.J."/>
        </authorList>
    </citation>
    <scope>NUCLEOTIDE SEQUENCE</scope>
    <source>
        <strain evidence="1">Salmonella enterica</strain>
    </source>
</reference>
<sequence length="109" mass="12564">MFSVVYHPEAREETTALPVKIRVKFDRLIGKLEYDARLLREPDTKPLGDGLFEIRTMGTDIARGIWVYHKANTIIMLRVFIKKSQKTPAKEINLARKRLAEVLNETGKP</sequence>
<organism evidence="1">
    <name type="scientific">Salmonella enterica subsp. enterica serovar Saintpaul</name>
    <dbReference type="NCBI Taxonomy" id="90105"/>
    <lineage>
        <taxon>Bacteria</taxon>
        <taxon>Pseudomonadati</taxon>
        <taxon>Pseudomonadota</taxon>
        <taxon>Gammaproteobacteria</taxon>
        <taxon>Enterobacterales</taxon>
        <taxon>Enterobacteriaceae</taxon>
        <taxon>Salmonella</taxon>
    </lineage>
</organism>